<protein>
    <submittedName>
        <fullName evidence="2">Uncharacterized protein</fullName>
    </submittedName>
</protein>
<keyword evidence="1" id="KW-0472">Membrane</keyword>
<organism evidence="2 3">
    <name type="scientific">Candidatus Iainarchaeum sp</name>
    <dbReference type="NCBI Taxonomy" id="3101447"/>
    <lineage>
        <taxon>Archaea</taxon>
        <taxon>Candidatus Iainarchaeota</taxon>
        <taxon>Candidatus Iainarchaeia</taxon>
        <taxon>Candidatus Iainarchaeales</taxon>
        <taxon>Candidatus Iainarchaeaceae</taxon>
        <taxon>Candidatus Iainarchaeum</taxon>
    </lineage>
</organism>
<dbReference type="AlphaFoldDB" id="A0A7K4BZC2"/>
<name>A0A7K4BZC2_9ARCH</name>
<gene>
    <name evidence="2" type="ORF">GX950_02225</name>
</gene>
<reference evidence="2 3" key="1">
    <citation type="journal article" date="2020" name="Biotechnol. Biofuels">
        <title>New insights from the biogas microbiome by comprehensive genome-resolved metagenomics of nearly 1600 species originating from multiple anaerobic digesters.</title>
        <authorList>
            <person name="Campanaro S."/>
            <person name="Treu L."/>
            <person name="Rodriguez-R L.M."/>
            <person name="Kovalovszki A."/>
            <person name="Ziels R.M."/>
            <person name="Maus I."/>
            <person name="Zhu X."/>
            <person name="Kougias P.G."/>
            <person name="Basile A."/>
            <person name="Luo G."/>
            <person name="Schluter A."/>
            <person name="Konstantinidis K.T."/>
            <person name="Angelidaki I."/>
        </authorList>
    </citation>
    <scope>NUCLEOTIDE SEQUENCE [LARGE SCALE GENOMIC DNA]</scope>
    <source>
        <strain evidence="2">AS22ysBPME_79</strain>
    </source>
</reference>
<evidence type="ECO:0000313" key="2">
    <source>
        <dbReference type="EMBL" id="NMA44604.1"/>
    </source>
</evidence>
<evidence type="ECO:0000256" key="1">
    <source>
        <dbReference type="SAM" id="Phobius"/>
    </source>
</evidence>
<feature type="transmembrane region" description="Helical" evidence="1">
    <location>
        <begin position="6"/>
        <end position="29"/>
    </location>
</feature>
<keyword evidence="1" id="KW-1133">Transmembrane helix</keyword>
<evidence type="ECO:0000313" key="3">
    <source>
        <dbReference type="Proteomes" id="UP000526302"/>
    </source>
</evidence>
<comment type="caution">
    <text evidence="2">The sequence shown here is derived from an EMBL/GenBank/DDBJ whole genome shotgun (WGS) entry which is preliminary data.</text>
</comment>
<accession>A0A7K4BZC2</accession>
<dbReference type="Proteomes" id="UP000526302">
    <property type="component" value="Unassembled WGS sequence"/>
</dbReference>
<sequence length="431" mass="47871">MNNNDLVKYLGILIALVMLVSFIGFGLLYGNNINTSAIDTSTEQLVDNKEEFSYNISFDTSALSEINALRLVASTTSIDKDEIDSLVSKVSGVSRVSSRLTKLADFEGWFYYAEVYLKKGVDSSIVAENILAIDLFSKDPSESQVVKYMTISAPASVKLFNPDSNISRDYNFESTTVSALVDLATLPGDKISVTGTIKLIGKTITGLELIEESNSTNTPTNYTVKQKLVLSELEEDIMFEGEREASSYLSQEDLKKEINLLDENASVFVYSFYNKINIETNSEVSEDLVSKLENVSGINSVTTEDKKNIVVDFNNELVSEIYPKIKSLVEQEDFSSKIVLPKEMAYGTTIISKSTDIQEILVQKGFSPIFVQSANFFLDKITIPELGEEFDFNSSFPARIKTNHKVGEEVELTLTISIQRGKIIQITGIEE</sequence>
<keyword evidence="1" id="KW-0812">Transmembrane</keyword>
<dbReference type="EMBL" id="JAAZKV010000018">
    <property type="protein sequence ID" value="NMA44604.1"/>
    <property type="molecule type" value="Genomic_DNA"/>
</dbReference>
<proteinExistence type="predicted"/>